<dbReference type="InterPro" id="IPR022653">
    <property type="entry name" value="De-COase2_pyr-phos_BS"/>
</dbReference>
<dbReference type="STRING" id="859654.BVAF_266"/>
<name>E8Q648_BLOVB</name>
<evidence type="ECO:0000256" key="7">
    <source>
        <dbReference type="PIRSR" id="PIRSR600183-50"/>
    </source>
</evidence>
<sequence length="428" mass="48560">MSPHIINELLRIHNYDNLKKLYHTYKGPVWIYDSSIIINRITQLRQFDIIRFAQKSCSNIHILKLMYNNGVKIDAVSLGEIERALLAGFKFGKEKSEIIFTADILEEETLLKILELKIPVNIGSIDMIIQLGSCSPGHEVWMRINPGFGYGHNNKTNTGGENSKHGIWYEDVPIALFYMRRYNLKLTGLHMHIGSGVHYSHLSKVSTVMVEQILKYKIDLKVISCGGGLTIPYKFTDQVVNVNRYFNIWDHARKSISKYLKHSIQLEIEPGRFLVAESGILVTQIRAIKTTGSRRFVLIDAGYNDLMRPVMYGSYHHISIVFGERNSNDKDICLGEELSDVVVGGPLCEAGDVFTQGANGEILSRKLPDSVKVGDYLIFHDTGAYGASMSSNYNTRPLLPEVLLEDGKIREIRRKQKLEDLFALELPR</sequence>
<dbReference type="GO" id="GO:0009089">
    <property type="term" value="P:lysine biosynthetic process via diaminopimelate"/>
    <property type="evidence" value="ECO:0007669"/>
    <property type="project" value="UniProtKB-UniRule"/>
</dbReference>
<comment type="pathway">
    <text evidence="5 8">Amino-acid biosynthesis; L-lysine biosynthesis via DAP pathway; L-lysine from DL-2,6-diaminopimelate: step 1/1.</text>
</comment>
<evidence type="ECO:0000256" key="4">
    <source>
        <dbReference type="ARBA" id="ARBA00023239"/>
    </source>
</evidence>
<dbReference type="OrthoDB" id="9802241at2"/>
<dbReference type="PRINTS" id="PR01179">
    <property type="entry name" value="ODADCRBXLASE"/>
</dbReference>
<dbReference type="GO" id="GO:0008836">
    <property type="term" value="F:diaminopimelate decarboxylase activity"/>
    <property type="evidence" value="ECO:0007669"/>
    <property type="project" value="UniProtKB-UniRule"/>
</dbReference>
<comment type="cofactor">
    <cofactor evidence="1 5 7 8">
        <name>pyridoxal 5'-phosphate</name>
        <dbReference type="ChEBI" id="CHEBI:597326"/>
    </cofactor>
</comment>
<dbReference type="Pfam" id="PF02784">
    <property type="entry name" value="Orn_Arg_deC_N"/>
    <property type="match status" value="1"/>
</dbReference>
<evidence type="ECO:0000313" key="11">
    <source>
        <dbReference type="Proteomes" id="UP000007464"/>
    </source>
</evidence>
<keyword evidence="3 5" id="KW-0663">Pyridoxal phosphate</keyword>
<gene>
    <name evidence="5 10" type="primary">lysA</name>
    <name evidence="10" type="ordered locus">BVAF_266</name>
</gene>
<evidence type="ECO:0000256" key="2">
    <source>
        <dbReference type="ARBA" id="ARBA00022793"/>
    </source>
</evidence>
<dbReference type="AlphaFoldDB" id="E8Q648"/>
<dbReference type="HAMAP" id="MF_02120">
    <property type="entry name" value="LysA"/>
    <property type="match status" value="1"/>
</dbReference>
<protein>
    <recommendedName>
        <fullName evidence="5 6">Diaminopimelate decarboxylase</fullName>
        <shortName evidence="5">DAP decarboxylase</shortName>
        <shortName evidence="5">DAPDC</shortName>
        <ecNumber evidence="5 6">4.1.1.20</ecNumber>
    </recommendedName>
</protein>
<evidence type="ECO:0000313" key="10">
    <source>
        <dbReference type="EMBL" id="ADV33664.1"/>
    </source>
</evidence>
<feature type="binding site" evidence="5">
    <location>
        <begin position="269"/>
        <end position="272"/>
    </location>
    <ligand>
        <name>pyridoxal 5'-phosphate</name>
        <dbReference type="ChEBI" id="CHEBI:597326"/>
    </ligand>
</feature>
<keyword evidence="5" id="KW-0028">Amino-acid biosynthesis</keyword>
<keyword evidence="4 5" id="KW-0456">Lyase</keyword>
<feature type="binding site" evidence="5">
    <location>
        <position position="308"/>
    </location>
    <ligand>
        <name>substrate</name>
    </ligand>
</feature>
<dbReference type="SUPFAM" id="SSF50621">
    <property type="entry name" value="Alanine racemase C-terminal domain-like"/>
    <property type="match status" value="1"/>
</dbReference>
<dbReference type="GO" id="GO:0030170">
    <property type="term" value="F:pyridoxal phosphate binding"/>
    <property type="evidence" value="ECO:0007669"/>
    <property type="project" value="UniProtKB-UniRule"/>
</dbReference>
<comment type="function">
    <text evidence="5">Specifically catalyzes the decarboxylation of meso-diaminopimelate (meso-DAP) to L-lysine.</text>
</comment>
<organism evidence="10 11">
    <name type="scientific">Blochmanniella vafra (strain BVAF)</name>
    <dbReference type="NCBI Taxonomy" id="859654"/>
    <lineage>
        <taxon>Bacteria</taxon>
        <taxon>Pseudomonadati</taxon>
        <taxon>Pseudomonadota</taxon>
        <taxon>Gammaproteobacteria</taxon>
        <taxon>Enterobacterales</taxon>
        <taxon>Enterobacteriaceae</taxon>
        <taxon>ant endosymbionts</taxon>
        <taxon>Candidatus Blochmanniella</taxon>
    </lineage>
</organism>
<dbReference type="EC" id="4.1.1.20" evidence="5 6"/>
<feature type="binding site" evidence="5">
    <location>
        <position position="272"/>
    </location>
    <ligand>
        <name>substrate</name>
    </ligand>
</feature>
<comment type="similarity">
    <text evidence="5">Belongs to the Orn/Lys/Arg decarboxylase class-II family. LysA subfamily.</text>
</comment>
<evidence type="ECO:0000256" key="3">
    <source>
        <dbReference type="ARBA" id="ARBA00022898"/>
    </source>
</evidence>
<dbReference type="UniPathway" id="UPA00034">
    <property type="reaction ID" value="UER00027"/>
</dbReference>
<dbReference type="PANTHER" id="PTHR43727">
    <property type="entry name" value="DIAMINOPIMELATE DECARBOXYLASE"/>
    <property type="match status" value="1"/>
</dbReference>
<dbReference type="InterPro" id="IPR002986">
    <property type="entry name" value="DAP_deCOOHase_LysA"/>
</dbReference>
<dbReference type="HOGENOM" id="CLU_026444_0_2_6"/>
<keyword evidence="2 5" id="KW-0210">Decarboxylase</keyword>
<dbReference type="InterPro" id="IPR000183">
    <property type="entry name" value="Orn/DAP/Arg_de-COase"/>
</dbReference>
<dbReference type="EMBL" id="CP002189">
    <property type="protein sequence ID" value="ADV33664.1"/>
    <property type="molecule type" value="Genomic_DNA"/>
</dbReference>
<dbReference type="RefSeq" id="WP_013516589.1">
    <property type="nucleotide sequence ID" value="NC_014909.2"/>
</dbReference>
<dbReference type="InterPro" id="IPR009006">
    <property type="entry name" value="Ala_racemase/Decarboxylase_C"/>
</dbReference>
<evidence type="ECO:0000256" key="1">
    <source>
        <dbReference type="ARBA" id="ARBA00001933"/>
    </source>
</evidence>
<accession>E8Q648</accession>
<dbReference type="KEGG" id="bva:BVAF_266"/>
<dbReference type="PANTHER" id="PTHR43727:SF2">
    <property type="entry name" value="GROUP IV DECARBOXYLASE"/>
    <property type="match status" value="1"/>
</dbReference>
<dbReference type="PROSITE" id="PS00878">
    <property type="entry name" value="ODR_DC_2_1"/>
    <property type="match status" value="1"/>
</dbReference>
<feature type="binding site" evidence="5">
    <location>
        <position position="385"/>
    </location>
    <ligand>
        <name>pyridoxal 5'-phosphate</name>
        <dbReference type="ChEBI" id="CHEBI:597326"/>
    </ligand>
</feature>
<feature type="binding site" evidence="5">
    <location>
        <position position="349"/>
    </location>
    <ligand>
        <name>substrate</name>
    </ligand>
</feature>
<dbReference type="Gene3D" id="3.20.20.10">
    <property type="entry name" value="Alanine racemase"/>
    <property type="match status" value="1"/>
</dbReference>
<comment type="subunit">
    <text evidence="5">Homodimer.</text>
</comment>
<feature type="binding site" evidence="5">
    <location>
        <position position="312"/>
    </location>
    <ligand>
        <name>substrate</name>
    </ligand>
</feature>
<keyword evidence="5 8" id="KW-0457">Lysine biosynthesis</keyword>
<dbReference type="InterPro" id="IPR022644">
    <property type="entry name" value="De-COase2_N"/>
</dbReference>
<dbReference type="PRINTS" id="PR01181">
    <property type="entry name" value="DAPDCRBXLASE"/>
</dbReference>
<feature type="active site" description="Proton donor" evidence="7">
    <location>
        <position position="348"/>
    </location>
</feature>
<feature type="domain" description="Orn/DAP/Arg decarboxylase 2 N-terminal" evidence="9">
    <location>
        <begin position="50"/>
        <end position="276"/>
    </location>
</feature>
<feature type="binding site" evidence="5">
    <location>
        <position position="385"/>
    </location>
    <ligand>
        <name>substrate</name>
    </ligand>
</feature>
<evidence type="ECO:0000259" key="9">
    <source>
        <dbReference type="Pfam" id="PF02784"/>
    </source>
</evidence>
<dbReference type="InterPro" id="IPR029066">
    <property type="entry name" value="PLP-binding_barrel"/>
</dbReference>
<dbReference type="NCBIfam" id="TIGR01048">
    <property type="entry name" value="lysA"/>
    <property type="match status" value="1"/>
</dbReference>
<evidence type="ECO:0000256" key="5">
    <source>
        <dbReference type="HAMAP-Rule" id="MF_02120"/>
    </source>
</evidence>
<feature type="modified residue" description="N6-(pyridoxal phosphate)lysine" evidence="5 7">
    <location>
        <position position="55"/>
    </location>
</feature>
<dbReference type="Gene3D" id="2.40.37.10">
    <property type="entry name" value="Lyase, Ornithine Decarboxylase, Chain A, domain 1"/>
    <property type="match status" value="1"/>
</dbReference>
<evidence type="ECO:0000256" key="8">
    <source>
        <dbReference type="RuleBase" id="RU003738"/>
    </source>
</evidence>
<dbReference type="SUPFAM" id="SSF51419">
    <property type="entry name" value="PLP-binding barrel"/>
    <property type="match status" value="1"/>
</dbReference>
<evidence type="ECO:0000256" key="6">
    <source>
        <dbReference type="NCBIfam" id="TIGR01048"/>
    </source>
</evidence>
<reference evidence="10 11" key="1">
    <citation type="journal article" date="2010" name="BMC Genomics">
        <title>Unprecedented loss of ammonia assimilation capability in a urease-encoding bacterial mutualist.</title>
        <authorList>
            <person name="Williams L.E."/>
            <person name="Wernegreen J.J."/>
        </authorList>
    </citation>
    <scope>NUCLEOTIDE SEQUENCE [LARGE SCALE GENOMIC DNA]</scope>
    <source>
        <strain evidence="10 11">BVAF</strain>
    </source>
</reference>
<comment type="catalytic activity">
    <reaction evidence="5 8">
        <text>meso-2,6-diaminopimelate + H(+) = L-lysine + CO2</text>
        <dbReference type="Rhea" id="RHEA:15101"/>
        <dbReference type="ChEBI" id="CHEBI:15378"/>
        <dbReference type="ChEBI" id="CHEBI:16526"/>
        <dbReference type="ChEBI" id="CHEBI:32551"/>
        <dbReference type="ChEBI" id="CHEBI:57791"/>
        <dbReference type="EC" id="4.1.1.20"/>
    </reaction>
</comment>
<proteinExistence type="inferred from homology"/>
<feature type="binding site" evidence="5">
    <location>
        <position position="228"/>
    </location>
    <ligand>
        <name>pyridoxal 5'-phosphate</name>
        <dbReference type="ChEBI" id="CHEBI:597326"/>
    </ligand>
</feature>
<dbReference type="CDD" id="cd06828">
    <property type="entry name" value="PLPDE_III_DapDC"/>
    <property type="match status" value="1"/>
</dbReference>
<dbReference type="Proteomes" id="UP000007464">
    <property type="component" value="Chromosome"/>
</dbReference>
<keyword evidence="11" id="KW-1185">Reference proteome</keyword>